<protein>
    <submittedName>
        <fullName evidence="4">NTP pyrophosphohydrolase</fullName>
    </submittedName>
</protein>
<evidence type="ECO:0000256" key="2">
    <source>
        <dbReference type="ARBA" id="ARBA00022801"/>
    </source>
</evidence>
<dbReference type="PROSITE" id="PS51462">
    <property type="entry name" value="NUDIX"/>
    <property type="match status" value="1"/>
</dbReference>
<gene>
    <name evidence="4" type="ORF">FD46_GL001610</name>
</gene>
<dbReference type="CDD" id="cd04677">
    <property type="entry name" value="NUDIX_Hydrolase"/>
    <property type="match status" value="1"/>
</dbReference>
<evidence type="ECO:0000313" key="4">
    <source>
        <dbReference type="EMBL" id="KRL04480.1"/>
    </source>
</evidence>
<dbReference type="InterPro" id="IPR020476">
    <property type="entry name" value="Nudix_hydrolase"/>
</dbReference>
<comment type="cofactor">
    <cofactor evidence="1">
        <name>Mg(2+)</name>
        <dbReference type="ChEBI" id="CHEBI:18420"/>
    </cofactor>
</comment>
<dbReference type="PRINTS" id="PR00502">
    <property type="entry name" value="NUDIXFAMILY"/>
</dbReference>
<reference evidence="4 5" key="1">
    <citation type="journal article" date="2015" name="Genome Announc.">
        <title>Expanding the biotechnology potential of lactobacilli through comparative genomics of 213 strains and associated genera.</title>
        <authorList>
            <person name="Sun Z."/>
            <person name="Harris H.M."/>
            <person name="McCann A."/>
            <person name="Guo C."/>
            <person name="Argimon S."/>
            <person name="Zhang W."/>
            <person name="Yang X."/>
            <person name="Jeffery I.B."/>
            <person name="Cooney J.C."/>
            <person name="Kagawa T.F."/>
            <person name="Liu W."/>
            <person name="Song Y."/>
            <person name="Salvetti E."/>
            <person name="Wrobel A."/>
            <person name="Rasinkangas P."/>
            <person name="Parkhill J."/>
            <person name="Rea M.C."/>
            <person name="O'Sullivan O."/>
            <person name="Ritari J."/>
            <person name="Douillard F.P."/>
            <person name="Paul Ross R."/>
            <person name="Yang R."/>
            <person name="Briner A.E."/>
            <person name="Felis G.E."/>
            <person name="de Vos W.M."/>
            <person name="Barrangou R."/>
            <person name="Klaenhammer T.R."/>
            <person name="Caufield P.W."/>
            <person name="Cui Y."/>
            <person name="Zhang H."/>
            <person name="O'Toole P.W."/>
        </authorList>
    </citation>
    <scope>NUCLEOTIDE SEQUENCE [LARGE SCALE GENOMIC DNA]</scope>
    <source>
        <strain evidence="4 5">DSM 19972</strain>
    </source>
</reference>
<dbReference type="OrthoDB" id="9787476at2"/>
<accession>A0A0R1M8G0</accession>
<dbReference type="GO" id="GO:0016787">
    <property type="term" value="F:hydrolase activity"/>
    <property type="evidence" value="ECO:0007669"/>
    <property type="project" value="UniProtKB-KW"/>
</dbReference>
<organism evidence="4 5">
    <name type="scientific">Liquorilactobacillus oeni DSM 19972</name>
    <dbReference type="NCBI Taxonomy" id="1423777"/>
    <lineage>
        <taxon>Bacteria</taxon>
        <taxon>Bacillati</taxon>
        <taxon>Bacillota</taxon>
        <taxon>Bacilli</taxon>
        <taxon>Lactobacillales</taxon>
        <taxon>Lactobacillaceae</taxon>
        <taxon>Liquorilactobacillus</taxon>
    </lineage>
</organism>
<dbReference type="STRING" id="1423777.FD46_GL001610"/>
<dbReference type="PATRIC" id="fig|1423777.3.peg.1662"/>
<dbReference type="Pfam" id="PF00293">
    <property type="entry name" value="NUDIX"/>
    <property type="match status" value="1"/>
</dbReference>
<keyword evidence="2 4" id="KW-0378">Hydrolase</keyword>
<dbReference type="PANTHER" id="PTHR43046:SF2">
    <property type="entry name" value="8-OXO-DGTP DIPHOSPHATASE-RELATED"/>
    <property type="match status" value="1"/>
</dbReference>
<dbReference type="Gene3D" id="3.90.79.10">
    <property type="entry name" value="Nucleoside Triphosphate Pyrophosphohydrolase"/>
    <property type="match status" value="1"/>
</dbReference>
<dbReference type="Proteomes" id="UP000051686">
    <property type="component" value="Unassembled WGS sequence"/>
</dbReference>
<evidence type="ECO:0000259" key="3">
    <source>
        <dbReference type="PROSITE" id="PS51462"/>
    </source>
</evidence>
<dbReference type="AlphaFoldDB" id="A0A0R1M8G0"/>
<name>A0A0R1M8G0_9LACO</name>
<comment type="caution">
    <text evidence="4">The sequence shown here is derived from an EMBL/GenBank/DDBJ whole genome shotgun (WGS) entry which is preliminary data.</text>
</comment>
<sequence length="156" mass="17711">MKEDYIKMIRRLVGHTPIILNTAAGIVLNDKHKVLLNLRADTHNWSLPGGFLEYGETYAQACVREVKEDSGLDVKTKLLLKTFDRGTVEYPNGDVAQTITQLFLVRPIGGELLEKQTDETLALKYFSFNELPELLNIQTAEMIALADKWVKDNYDL</sequence>
<dbReference type="SUPFAM" id="SSF55811">
    <property type="entry name" value="Nudix"/>
    <property type="match status" value="1"/>
</dbReference>
<dbReference type="PANTHER" id="PTHR43046">
    <property type="entry name" value="GDP-MANNOSE MANNOSYL HYDROLASE"/>
    <property type="match status" value="1"/>
</dbReference>
<dbReference type="RefSeq" id="WP_057896445.1">
    <property type="nucleotide sequence ID" value="NZ_AZEH01000039.1"/>
</dbReference>
<evidence type="ECO:0000256" key="1">
    <source>
        <dbReference type="ARBA" id="ARBA00001946"/>
    </source>
</evidence>
<proteinExistence type="predicted"/>
<feature type="domain" description="Nudix hydrolase" evidence="3">
    <location>
        <begin position="19"/>
        <end position="152"/>
    </location>
</feature>
<keyword evidence="5" id="KW-1185">Reference proteome</keyword>
<evidence type="ECO:0000313" key="5">
    <source>
        <dbReference type="Proteomes" id="UP000051686"/>
    </source>
</evidence>
<dbReference type="InterPro" id="IPR000086">
    <property type="entry name" value="NUDIX_hydrolase_dom"/>
</dbReference>
<dbReference type="EMBL" id="AZEH01000039">
    <property type="protein sequence ID" value="KRL04480.1"/>
    <property type="molecule type" value="Genomic_DNA"/>
</dbReference>
<dbReference type="InterPro" id="IPR015797">
    <property type="entry name" value="NUDIX_hydrolase-like_dom_sf"/>
</dbReference>